<dbReference type="Proteomes" id="UP001352223">
    <property type="component" value="Unassembled WGS sequence"/>
</dbReference>
<dbReference type="NCBIfam" id="TIGR03619">
    <property type="entry name" value="F420_Rv2161c"/>
    <property type="match status" value="1"/>
</dbReference>
<gene>
    <name evidence="6" type="ORF">OKJ48_10875</name>
</gene>
<keyword evidence="4" id="KW-0503">Monooxygenase</keyword>
<evidence type="ECO:0000259" key="5">
    <source>
        <dbReference type="Pfam" id="PF00296"/>
    </source>
</evidence>
<organism evidence="6 7">
    <name type="scientific">Streptomyces kunmingensis</name>
    <dbReference type="NCBI Taxonomy" id="68225"/>
    <lineage>
        <taxon>Bacteria</taxon>
        <taxon>Bacillati</taxon>
        <taxon>Actinomycetota</taxon>
        <taxon>Actinomycetes</taxon>
        <taxon>Kitasatosporales</taxon>
        <taxon>Streptomycetaceae</taxon>
        <taxon>Streptomyces</taxon>
    </lineage>
</organism>
<dbReference type="InterPro" id="IPR036661">
    <property type="entry name" value="Luciferase-like_sf"/>
</dbReference>
<feature type="domain" description="Luciferase-like" evidence="5">
    <location>
        <begin position="1"/>
        <end position="220"/>
    </location>
</feature>
<dbReference type="Gene3D" id="3.20.20.30">
    <property type="entry name" value="Luciferase-like domain"/>
    <property type="match status" value="1"/>
</dbReference>
<sequence length="282" mass="30829">MKFGVNCTFTDQSTMSPAEYGRAVEERGFDSIFLAEHTHIPVDEKSPYPFGDRPASLYHTIDPFVALTAMAGITHHLLLGTGISLVAQRDPITTAKLIASLDLVSQGRFIFGIGSGWNAEEMANHGGNPAKRGAIATEHILAMKEIWHHEKAEFHGEFVDFDPIYSWPKPVQQPHPPVYVGGGEKAFARVVKAGDGWFPNPQSPVGLKPKIERLRELAGREVPVTVLHVGQAEPEIVGGYEEAGVERIVFPLDTEAPDPLADLDKLVTLTADVAACRERPRP</sequence>
<accession>A0ABU6CA58</accession>
<evidence type="ECO:0000313" key="7">
    <source>
        <dbReference type="Proteomes" id="UP001352223"/>
    </source>
</evidence>
<reference evidence="6 7" key="1">
    <citation type="submission" date="2022-10" db="EMBL/GenBank/DDBJ databases">
        <authorList>
            <person name="Xie J."/>
            <person name="Shen N."/>
        </authorList>
    </citation>
    <scope>NUCLEOTIDE SEQUENCE [LARGE SCALE GENOMIC DNA]</scope>
    <source>
        <strain evidence="6 7">DSM 41681</strain>
    </source>
</reference>
<dbReference type="InterPro" id="IPR011251">
    <property type="entry name" value="Luciferase-like_dom"/>
</dbReference>
<keyword evidence="1" id="KW-0285">Flavoprotein</keyword>
<dbReference type="PANTHER" id="PTHR42847">
    <property type="entry name" value="ALKANESULFONATE MONOOXYGENASE"/>
    <property type="match status" value="1"/>
</dbReference>
<keyword evidence="7" id="KW-1185">Reference proteome</keyword>
<comment type="caution">
    <text evidence="6">The sequence shown here is derived from an EMBL/GenBank/DDBJ whole genome shotgun (WGS) entry which is preliminary data.</text>
</comment>
<dbReference type="PANTHER" id="PTHR42847:SF4">
    <property type="entry name" value="ALKANESULFONATE MONOOXYGENASE-RELATED"/>
    <property type="match status" value="1"/>
</dbReference>
<protein>
    <submittedName>
        <fullName evidence="6">LLM class F420-dependent oxidoreductase</fullName>
    </submittedName>
</protein>
<evidence type="ECO:0000256" key="4">
    <source>
        <dbReference type="ARBA" id="ARBA00023033"/>
    </source>
</evidence>
<evidence type="ECO:0000256" key="3">
    <source>
        <dbReference type="ARBA" id="ARBA00023002"/>
    </source>
</evidence>
<keyword evidence="2" id="KW-0288">FMN</keyword>
<proteinExistence type="predicted"/>
<name>A0ABU6CA58_9ACTN</name>
<dbReference type="InterPro" id="IPR050172">
    <property type="entry name" value="SsuD_RutA_monooxygenase"/>
</dbReference>
<dbReference type="Pfam" id="PF00296">
    <property type="entry name" value="Bac_luciferase"/>
    <property type="match status" value="1"/>
</dbReference>
<keyword evidence="3" id="KW-0560">Oxidoreductase</keyword>
<dbReference type="InterPro" id="IPR019921">
    <property type="entry name" value="Lucif-like_OxRdtase_Rv2161c"/>
</dbReference>
<evidence type="ECO:0000256" key="1">
    <source>
        <dbReference type="ARBA" id="ARBA00022630"/>
    </source>
</evidence>
<dbReference type="EMBL" id="JAOZYB010000062">
    <property type="protein sequence ID" value="MEB3960740.1"/>
    <property type="molecule type" value="Genomic_DNA"/>
</dbReference>
<evidence type="ECO:0000313" key="6">
    <source>
        <dbReference type="EMBL" id="MEB3960740.1"/>
    </source>
</evidence>
<dbReference type="RefSeq" id="WP_324767887.1">
    <property type="nucleotide sequence ID" value="NZ_BAAATS010000032.1"/>
</dbReference>
<dbReference type="SUPFAM" id="SSF51679">
    <property type="entry name" value="Bacterial luciferase-like"/>
    <property type="match status" value="1"/>
</dbReference>
<evidence type="ECO:0000256" key="2">
    <source>
        <dbReference type="ARBA" id="ARBA00022643"/>
    </source>
</evidence>